<name>A0A2P2Q4H2_RHIMU</name>
<protein>
    <submittedName>
        <fullName evidence="1">Uncharacterized protein</fullName>
    </submittedName>
</protein>
<sequence>MVDQILGIPLMALDELILTRKSLSNSLIFIIVQ</sequence>
<accession>A0A2P2Q4H2</accession>
<organism evidence="1">
    <name type="scientific">Rhizophora mucronata</name>
    <name type="common">Asiatic mangrove</name>
    <dbReference type="NCBI Taxonomy" id="61149"/>
    <lineage>
        <taxon>Eukaryota</taxon>
        <taxon>Viridiplantae</taxon>
        <taxon>Streptophyta</taxon>
        <taxon>Embryophyta</taxon>
        <taxon>Tracheophyta</taxon>
        <taxon>Spermatophyta</taxon>
        <taxon>Magnoliopsida</taxon>
        <taxon>eudicotyledons</taxon>
        <taxon>Gunneridae</taxon>
        <taxon>Pentapetalae</taxon>
        <taxon>rosids</taxon>
        <taxon>fabids</taxon>
        <taxon>Malpighiales</taxon>
        <taxon>Rhizophoraceae</taxon>
        <taxon>Rhizophora</taxon>
    </lineage>
</organism>
<dbReference type="EMBL" id="GGEC01081394">
    <property type="protein sequence ID" value="MBX61878.1"/>
    <property type="molecule type" value="Transcribed_RNA"/>
</dbReference>
<evidence type="ECO:0000313" key="1">
    <source>
        <dbReference type="EMBL" id="MBX61878.1"/>
    </source>
</evidence>
<dbReference type="AlphaFoldDB" id="A0A2P2Q4H2"/>
<proteinExistence type="predicted"/>
<reference evidence="1" key="1">
    <citation type="submission" date="2018-02" db="EMBL/GenBank/DDBJ databases">
        <title>Rhizophora mucronata_Transcriptome.</title>
        <authorList>
            <person name="Meera S.P."/>
            <person name="Sreeshan A."/>
            <person name="Augustine A."/>
        </authorList>
    </citation>
    <scope>NUCLEOTIDE SEQUENCE</scope>
    <source>
        <tissue evidence="1">Leaf</tissue>
    </source>
</reference>